<dbReference type="EMBL" id="GDJX01022683">
    <property type="protein sequence ID" value="JAT45253.1"/>
    <property type="molecule type" value="Transcribed_RNA"/>
</dbReference>
<accession>A0A1D1XS80</accession>
<evidence type="ECO:0000256" key="5">
    <source>
        <dbReference type="RuleBase" id="RU363067"/>
    </source>
</evidence>
<protein>
    <recommendedName>
        <fullName evidence="5">Phosphodiesterase</fullName>
        <ecNumber evidence="5">3.1.4.-</ecNumber>
    </recommendedName>
</protein>
<sequence>MLLLRYNSLSSNDLITCERTMLKFLANKLPNTGMDFAVWDWSKPELYGIVLGMLAKLDLSGTLGIRKSEMLDFIIDVEKGYCATSYHSFYHAVDVVAVLYYMLTDLGVQKYLTNLDCVALLIAGLCHDIGHPGLNNVYQVNAKTELAKRYNDQSVLENYSCDLTNELITKHNLFGNVHLCPTENYGFDPEHTDASLRQLIKKTILATDMAFHFGLLVEMNSMFEQACSSEDSEEEFDNSCPASSDGSASSSPISPSPLSSTSSIESFFTSLPYTNLITLDANQRELLCKVLLHAADLSNTVRPWDISKRWSDLVVEEFFNQGDLEKKNNLPVSPNMDREQAHQCQISLRFGDFVVKPYFEAFAAFLNPAKVFLDTLKNNRAYWDELKNNGTIKDDSTAKITTTTTPTTTTKPTSTSTATTNNTIHGNSSSSSTRIPPSPLSPLPLLSTHLHHAPSLTITPSPSCPEFDTSISQTPSGRRVSLAAGLVIIPDDFQETLSIQRSPKHRRIKRSLSGRSYSHHSLLPPCSIEGLYGINGDSDSDDGINDHYRWPTRRKSAGLGISKKHSSINDNYTNNDDECDTTTTTSTTTSTTPTTTPTSTHNIKKKHHQQRRLGRMRRSSSLDHNMIKQISALYGNGSNTEQRVVLAGS</sequence>
<dbReference type="EC" id="3.1.4.-" evidence="5"/>
<feature type="region of interest" description="Disordered" evidence="6">
    <location>
        <begin position="561"/>
        <end position="618"/>
    </location>
</feature>
<gene>
    <name evidence="8" type="primary">regA_6</name>
    <name evidence="8" type="ORF">g.40994</name>
</gene>
<organism evidence="8">
    <name type="scientific">Anthurium amnicola</name>
    <dbReference type="NCBI Taxonomy" id="1678845"/>
    <lineage>
        <taxon>Eukaryota</taxon>
        <taxon>Viridiplantae</taxon>
        <taxon>Streptophyta</taxon>
        <taxon>Embryophyta</taxon>
        <taxon>Tracheophyta</taxon>
        <taxon>Spermatophyta</taxon>
        <taxon>Magnoliopsida</taxon>
        <taxon>Liliopsida</taxon>
        <taxon>Araceae</taxon>
        <taxon>Pothoideae</taxon>
        <taxon>Potheae</taxon>
        <taxon>Anthurium</taxon>
    </lineage>
</organism>
<feature type="compositionally biased region" description="Low complexity" evidence="6">
    <location>
        <begin position="401"/>
        <end position="435"/>
    </location>
</feature>
<evidence type="ECO:0000256" key="3">
    <source>
        <dbReference type="PIRSR" id="PIRSR623088-1"/>
    </source>
</evidence>
<dbReference type="AlphaFoldDB" id="A0A1D1XS80"/>
<evidence type="ECO:0000256" key="1">
    <source>
        <dbReference type="ARBA" id="ARBA00022723"/>
    </source>
</evidence>
<dbReference type="Gene3D" id="1.10.1300.10">
    <property type="entry name" value="3'5'-cyclic nucleotide phosphodiesterase, catalytic domain"/>
    <property type="match status" value="1"/>
</dbReference>
<keyword evidence="2 5" id="KW-0378">Hydrolase</keyword>
<dbReference type="InterPro" id="IPR036971">
    <property type="entry name" value="PDEase_catalytic_dom_sf"/>
</dbReference>
<dbReference type="GO" id="GO:0004114">
    <property type="term" value="F:3',5'-cyclic-nucleotide phosphodiesterase activity"/>
    <property type="evidence" value="ECO:0007669"/>
    <property type="project" value="InterPro"/>
</dbReference>
<feature type="binding site" evidence="4">
    <location>
        <position position="296"/>
    </location>
    <ligand>
        <name>Zn(2+)</name>
        <dbReference type="ChEBI" id="CHEBI:29105"/>
        <label>1</label>
    </ligand>
</feature>
<dbReference type="PROSITE" id="PS51845">
    <property type="entry name" value="PDEASE_I_2"/>
    <property type="match status" value="1"/>
</dbReference>
<name>A0A1D1XS80_9ARAE</name>
<comment type="similarity">
    <text evidence="5">Belongs to the cyclic nucleotide phosphodiesterase family.</text>
</comment>
<reference evidence="8" key="1">
    <citation type="submission" date="2015-07" db="EMBL/GenBank/DDBJ databases">
        <title>Transcriptome Assembly of Anthurium amnicola.</title>
        <authorList>
            <person name="Suzuki J."/>
        </authorList>
    </citation>
    <scope>NUCLEOTIDE SEQUENCE</scope>
</reference>
<feature type="binding site" evidence="4">
    <location>
        <position position="128"/>
    </location>
    <ligand>
        <name>Zn(2+)</name>
        <dbReference type="ChEBI" id="CHEBI:29105"/>
        <label>2</label>
    </ligand>
</feature>
<dbReference type="PRINTS" id="PR00387">
    <property type="entry name" value="PDIESTERASE1"/>
</dbReference>
<feature type="region of interest" description="Disordered" evidence="6">
    <location>
        <begin position="233"/>
        <end position="257"/>
    </location>
</feature>
<dbReference type="InterPro" id="IPR003607">
    <property type="entry name" value="HD/PDEase_dom"/>
</dbReference>
<dbReference type="SMART" id="SM00471">
    <property type="entry name" value="HDc"/>
    <property type="match status" value="1"/>
</dbReference>
<dbReference type="SUPFAM" id="SSF109604">
    <property type="entry name" value="HD-domain/PDEase-like"/>
    <property type="match status" value="1"/>
</dbReference>
<dbReference type="InterPro" id="IPR023174">
    <property type="entry name" value="PDEase_CS"/>
</dbReference>
<feature type="binding site" evidence="4">
    <location>
        <position position="128"/>
    </location>
    <ligand>
        <name>Zn(2+)</name>
        <dbReference type="ChEBI" id="CHEBI:29105"/>
        <label>1</label>
    </ligand>
</feature>
<evidence type="ECO:0000313" key="8">
    <source>
        <dbReference type="EMBL" id="JAT45253.1"/>
    </source>
</evidence>
<dbReference type="GO" id="GO:0046872">
    <property type="term" value="F:metal ion binding"/>
    <property type="evidence" value="ECO:0007669"/>
    <property type="project" value="UniProtKB-KW"/>
</dbReference>
<dbReference type="Pfam" id="PF00233">
    <property type="entry name" value="PDEase_I"/>
    <property type="match status" value="1"/>
</dbReference>
<dbReference type="PANTHER" id="PTHR11347">
    <property type="entry name" value="CYCLIC NUCLEOTIDE PHOSPHODIESTERASE"/>
    <property type="match status" value="1"/>
</dbReference>
<dbReference type="InterPro" id="IPR023088">
    <property type="entry name" value="PDEase"/>
</dbReference>
<dbReference type="CDD" id="cd00077">
    <property type="entry name" value="HDc"/>
    <property type="match status" value="1"/>
</dbReference>
<evidence type="ECO:0000256" key="2">
    <source>
        <dbReference type="ARBA" id="ARBA00022801"/>
    </source>
</evidence>
<evidence type="ECO:0000259" key="7">
    <source>
        <dbReference type="PROSITE" id="PS51845"/>
    </source>
</evidence>
<proteinExistence type="inferred from homology"/>
<dbReference type="GO" id="GO:0007165">
    <property type="term" value="P:signal transduction"/>
    <property type="evidence" value="ECO:0007669"/>
    <property type="project" value="InterPro"/>
</dbReference>
<evidence type="ECO:0000256" key="4">
    <source>
        <dbReference type="PIRSR" id="PIRSR623088-3"/>
    </source>
</evidence>
<dbReference type="InterPro" id="IPR002073">
    <property type="entry name" value="PDEase_catalytic_dom"/>
</dbReference>
<dbReference type="PROSITE" id="PS00126">
    <property type="entry name" value="PDEASE_I_1"/>
    <property type="match status" value="1"/>
</dbReference>
<feature type="active site" description="Proton donor" evidence="3">
    <location>
        <position position="87"/>
    </location>
</feature>
<keyword evidence="1 4" id="KW-0479">Metal-binding</keyword>
<feature type="domain" description="PDEase" evidence="7">
    <location>
        <begin position="10"/>
        <end position="390"/>
    </location>
</feature>
<feature type="compositionally biased region" description="Low complexity" evidence="6">
    <location>
        <begin position="238"/>
        <end position="257"/>
    </location>
</feature>
<feature type="compositionally biased region" description="Low complexity" evidence="6">
    <location>
        <begin position="581"/>
        <end position="600"/>
    </location>
</feature>
<comment type="cofactor">
    <cofactor evidence="5">
        <name>a divalent metal cation</name>
        <dbReference type="ChEBI" id="CHEBI:60240"/>
    </cofactor>
    <text evidence="5">Binds 2 divalent metal cations per subunit. Site 1 may preferentially bind zinc ions, while site 2 has a preference for magnesium and/or manganese ions.</text>
</comment>
<evidence type="ECO:0000256" key="6">
    <source>
        <dbReference type="SAM" id="MobiDB-lite"/>
    </source>
</evidence>
<feature type="compositionally biased region" description="Basic residues" evidence="6">
    <location>
        <begin position="602"/>
        <end position="618"/>
    </location>
</feature>
<feature type="binding site" evidence="4">
    <location>
        <position position="91"/>
    </location>
    <ligand>
        <name>Zn(2+)</name>
        <dbReference type="ChEBI" id="CHEBI:29105"/>
        <label>1</label>
    </ligand>
</feature>
<feature type="binding site" evidence="4">
    <location>
        <position position="127"/>
    </location>
    <ligand>
        <name>Zn(2+)</name>
        <dbReference type="ChEBI" id="CHEBI:29105"/>
        <label>1</label>
    </ligand>
</feature>
<feature type="region of interest" description="Disordered" evidence="6">
    <location>
        <begin position="401"/>
        <end position="437"/>
    </location>
</feature>